<keyword evidence="3" id="KW-1185">Reference proteome</keyword>
<feature type="domain" description="Abortive infection protein-like C-terminal" evidence="1">
    <location>
        <begin position="173"/>
        <end position="244"/>
    </location>
</feature>
<evidence type="ECO:0000313" key="3">
    <source>
        <dbReference type="Proteomes" id="UP001644750"/>
    </source>
</evidence>
<comment type="caution">
    <text evidence="2">The sequence shown here is derived from an EMBL/GenBank/DDBJ whole genome shotgun (WGS) entry which is preliminary data.</text>
</comment>
<evidence type="ECO:0000259" key="1">
    <source>
        <dbReference type="Pfam" id="PF14355"/>
    </source>
</evidence>
<organism evidence="2 3">
    <name type="scientific">Anaerostipes hadrus</name>
    <dbReference type="NCBI Taxonomy" id="649756"/>
    <lineage>
        <taxon>Bacteria</taxon>
        <taxon>Bacillati</taxon>
        <taxon>Bacillota</taxon>
        <taxon>Clostridia</taxon>
        <taxon>Lachnospirales</taxon>
        <taxon>Lachnospiraceae</taxon>
        <taxon>Anaerostipes</taxon>
    </lineage>
</organism>
<proteinExistence type="predicted"/>
<name>A0ABX2HWY4_ANAHA</name>
<dbReference type="Pfam" id="PF14355">
    <property type="entry name" value="Abi_C"/>
    <property type="match status" value="1"/>
</dbReference>
<dbReference type="InterPro" id="IPR026001">
    <property type="entry name" value="Abi-like_C"/>
</dbReference>
<dbReference type="RefSeq" id="WP_173725130.1">
    <property type="nucleotide sequence ID" value="NZ_CAXUGA010000045.1"/>
</dbReference>
<gene>
    <name evidence="2" type="ORF">G5A72_06165</name>
</gene>
<accession>A0ABX2HWY4</accession>
<dbReference type="Proteomes" id="UP001644750">
    <property type="component" value="Unassembled WGS sequence"/>
</dbReference>
<evidence type="ECO:0000313" key="2">
    <source>
        <dbReference type="EMBL" id="NSJ79177.1"/>
    </source>
</evidence>
<sequence>MDDRSFKITLIRALEHKADADTEFGTDKMREVIMTLPRCNVYIEETGLFTGREWNTYCSILHIQAPIDKQDSFIAERENILDIAERIYGKQGDNYLTNVDIGILIEHYEVVDFSSISLTEVIGKAIADAELLMEQGQYDSAFDRIHTAFHGYLRKILDNKRVTYEESDTLSQLYTKLHTEVSENIGSNEIAELVKKSLRSASGVIAAINEMRNRHSLSHPNDDLLKKREAEFAIKLIKDMSDYINDII</sequence>
<protein>
    <submittedName>
        <fullName evidence="2">Abortive infection family protein</fullName>
    </submittedName>
</protein>
<reference evidence="2 3" key="1">
    <citation type="journal article" date="2020" name="Cell Host Microbe">
        <title>Functional and Genomic Variation between Human-Derived Isolates of Lachnospiraceae Reveals Inter- and Intra-Species Diversity.</title>
        <authorList>
            <person name="Sorbara M.T."/>
            <person name="Littmann E.R."/>
            <person name="Fontana E."/>
            <person name="Moody T.U."/>
            <person name="Kohout C.E."/>
            <person name="Gjonbalaj M."/>
            <person name="Eaton V."/>
            <person name="Seok R."/>
            <person name="Leiner I.M."/>
            <person name="Pamer E.G."/>
        </authorList>
    </citation>
    <scope>NUCLEOTIDE SEQUENCE [LARGE SCALE GENOMIC DNA]</scope>
    <source>
        <strain evidence="2 3">MSK.14.57</strain>
    </source>
</reference>
<dbReference type="EMBL" id="JAAITB010000011">
    <property type="protein sequence ID" value="NSJ79177.1"/>
    <property type="molecule type" value="Genomic_DNA"/>
</dbReference>